<dbReference type="AlphaFoldDB" id="A0A6M3X544"/>
<gene>
    <name evidence="1" type="ORF">MM171A03190_0005</name>
</gene>
<protein>
    <submittedName>
        <fullName evidence="1">Uncharacterized protein</fullName>
    </submittedName>
</protein>
<reference evidence="1" key="1">
    <citation type="submission" date="2020-03" db="EMBL/GenBank/DDBJ databases">
        <title>The deep terrestrial virosphere.</title>
        <authorList>
            <person name="Holmfeldt K."/>
            <person name="Nilsson E."/>
            <person name="Simone D."/>
            <person name="Lopez-Fernandez M."/>
            <person name="Wu X."/>
            <person name="de Brujin I."/>
            <person name="Lundin D."/>
            <person name="Andersson A."/>
            <person name="Bertilsson S."/>
            <person name="Dopson M."/>
        </authorList>
    </citation>
    <scope>NUCLEOTIDE SEQUENCE</scope>
    <source>
        <strain evidence="1">MM171A03190</strain>
    </source>
</reference>
<name>A0A6M3X544_9ZZZZ</name>
<organism evidence="1">
    <name type="scientific">viral metagenome</name>
    <dbReference type="NCBI Taxonomy" id="1070528"/>
    <lineage>
        <taxon>unclassified sequences</taxon>
        <taxon>metagenomes</taxon>
        <taxon>organismal metagenomes</taxon>
    </lineage>
</organism>
<evidence type="ECO:0000313" key="1">
    <source>
        <dbReference type="EMBL" id="QJH92577.1"/>
    </source>
</evidence>
<accession>A0A6M3X544</accession>
<dbReference type="EMBL" id="MT143902">
    <property type="protein sequence ID" value="QJH92577.1"/>
    <property type="molecule type" value="Genomic_DNA"/>
</dbReference>
<proteinExistence type="predicted"/>
<sequence length="79" mass="9171">MEGKMKQRFFVGVDPMADKDNLDFAVMSKAEIAQAELESETIWEYLTDYLMQSWFELAISAENLAKLKQMADAMEKELR</sequence>